<evidence type="ECO:0000256" key="7">
    <source>
        <dbReference type="ARBA" id="ARBA00022723"/>
    </source>
</evidence>
<evidence type="ECO:0000259" key="21">
    <source>
        <dbReference type="Pfam" id="PF07710"/>
    </source>
</evidence>
<feature type="binding site" evidence="15">
    <location>
        <position position="153"/>
    </location>
    <ligand>
        <name>Zn(2+)</name>
        <dbReference type="ChEBI" id="CHEBI:29105"/>
    </ligand>
</feature>
<feature type="region of interest" description="Disordered" evidence="19">
    <location>
        <begin position="264"/>
        <end position="310"/>
    </location>
</feature>
<organism evidence="22 23">
    <name type="scientific">Astyanax mexicanus</name>
    <name type="common">Blind cave fish</name>
    <name type="synonym">Astyanax fasciatus mexicanus</name>
    <dbReference type="NCBI Taxonomy" id="7994"/>
    <lineage>
        <taxon>Eukaryota</taxon>
        <taxon>Metazoa</taxon>
        <taxon>Chordata</taxon>
        <taxon>Craniata</taxon>
        <taxon>Vertebrata</taxon>
        <taxon>Euteleostomi</taxon>
        <taxon>Actinopterygii</taxon>
        <taxon>Neopterygii</taxon>
        <taxon>Teleostei</taxon>
        <taxon>Ostariophysi</taxon>
        <taxon>Characiformes</taxon>
        <taxon>Characoidei</taxon>
        <taxon>Acestrorhamphidae</taxon>
        <taxon>Acestrorhamphinae</taxon>
        <taxon>Astyanax</taxon>
    </lineage>
</organism>
<feature type="region of interest" description="Disordered" evidence="19">
    <location>
        <begin position="354"/>
        <end position="383"/>
    </location>
</feature>
<dbReference type="GO" id="GO:0000981">
    <property type="term" value="F:DNA-binding transcription factor activity, RNA polymerase II-specific"/>
    <property type="evidence" value="ECO:0007669"/>
    <property type="project" value="TreeGrafter"/>
</dbReference>
<feature type="site" description="Interaction with DNA" evidence="16">
    <location>
        <position position="97"/>
    </location>
</feature>
<evidence type="ECO:0000256" key="3">
    <source>
        <dbReference type="ARBA" id="ARBA00017135"/>
    </source>
</evidence>
<evidence type="ECO:0000256" key="15">
    <source>
        <dbReference type="PIRSR" id="PIRSR602117-1"/>
    </source>
</evidence>
<comment type="caution">
    <text evidence="22">The sequence shown here is derived from an EMBL/GenBank/DDBJ whole genome shotgun (WGS) entry which is preliminary data.</text>
</comment>
<proteinExistence type="inferred from homology"/>
<dbReference type="InterPro" id="IPR010991">
    <property type="entry name" value="p53_tetrameristn"/>
</dbReference>
<dbReference type="GO" id="GO:0006915">
    <property type="term" value="P:apoptotic process"/>
    <property type="evidence" value="ECO:0007669"/>
    <property type="project" value="UniProtKB-KW"/>
</dbReference>
<evidence type="ECO:0000256" key="17">
    <source>
        <dbReference type="PIRSR" id="PIRSR602117-3"/>
    </source>
</evidence>
<comment type="function">
    <text evidence="18">Multifunctional transcription factor that induces cell cycle arrest, DNA repair or apoptosis upon binding to its target DNA sequence. Acts as a tumor suppressor in many tumor types; induces growth arrest or apoptosis depending on the physiological circumstances and cell type. Negatively regulates cell division by controlling expression of a set of genes required for this process. One of the activated genes is an inhibitor of cyclin-dependent kinases. Apoptosis induction seems to be mediated either by stimulation of BAX and FAS antigen expression, or by repression of Bcl-2 expression.</text>
</comment>
<feature type="binding site" evidence="15">
    <location>
        <position position="220"/>
    </location>
    <ligand>
        <name>Zn(2+)</name>
        <dbReference type="ChEBI" id="CHEBI:29105"/>
    </ligand>
</feature>
<keyword evidence="8 15" id="KW-0862">Zinc</keyword>
<comment type="cofactor">
    <cofactor evidence="15 18">
        <name>Zn(2+)</name>
        <dbReference type="ChEBI" id="CHEBI:29105"/>
    </cofactor>
    <text evidence="15 18">Binds 1 zinc ion per subunit.</text>
</comment>
<evidence type="ECO:0000256" key="1">
    <source>
        <dbReference type="ARBA" id="ARBA00006167"/>
    </source>
</evidence>
<keyword evidence="6 18" id="KW-0053">Apoptosis</keyword>
<dbReference type="FunFam" id="2.60.40.720:FF:000003">
    <property type="entry name" value="Cellular tumor antigen p53"/>
    <property type="match status" value="1"/>
</dbReference>
<feature type="binding site" evidence="15">
    <location>
        <position position="156"/>
    </location>
    <ligand>
        <name>Zn(2+)</name>
        <dbReference type="ChEBI" id="CHEBI:29105"/>
    </ligand>
</feature>
<dbReference type="AlphaFoldDB" id="A0A8T2MAT9"/>
<dbReference type="PRINTS" id="PR00386">
    <property type="entry name" value="P53SUPPRESSR"/>
</dbReference>
<protein>
    <recommendedName>
        <fullName evidence="3 18">Cellular tumor antigen p53</fullName>
    </recommendedName>
</protein>
<dbReference type="Proteomes" id="UP000752171">
    <property type="component" value="Unassembled WGS sequence"/>
</dbReference>
<comment type="similarity">
    <text evidence="1 18">Belongs to the p53 family.</text>
</comment>
<feature type="domain" description="p53 tetramerisation" evidence="21">
    <location>
        <begin position="303"/>
        <end position="340"/>
    </location>
</feature>
<dbReference type="Pfam" id="PF07710">
    <property type="entry name" value="P53_tetramer"/>
    <property type="match status" value="1"/>
</dbReference>
<evidence type="ECO:0000256" key="6">
    <source>
        <dbReference type="ARBA" id="ARBA00022703"/>
    </source>
</evidence>
<dbReference type="CDD" id="cd08367">
    <property type="entry name" value="P53"/>
    <property type="match status" value="1"/>
</dbReference>
<keyword evidence="9 18" id="KW-0805">Transcription regulation</keyword>
<dbReference type="PANTHER" id="PTHR11447:SF6">
    <property type="entry name" value="CELLULAR TUMOR ANTIGEN P53"/>
    <property type="match status" value="1"/>
</dbReference>
<name>A0A8T2MAT9_ASTMX</name>
<dbReference type="GO" id="GO:0051262">
    <property type="term" value="P:protein tetramerization"/>
    <property type="evidence" value="ECO:0007669"/>
    <property type="project" value="InterPro"/>
</dbReference>
<sequence>MESLAAMEEPREPSESQEFAELWLQNLMVAQPDNSSWVNDEYLPEDLQGVFNEPLFEVASDSPQPSTSPPTPTIPVATDYPGVHGFTLRFQQSGTAKSVTSTYSPDLNKLYCQLAKTCPVQMEVNSPPPLGAMLRATAVYKKSQHVAEVVRRCPHHERAAENNDGLAPPGHLLRVEGNPHALYQEDDNTHRHSVLVPYEHPQVGLESTTILYNYMCNSSCMGGMNRRPIMTIITLETQEGQLLGRRSFEVRVCACPGRDRKTEECNFKKQQEPKTTSSSKTPASNKRSLKEAPSRPDCSKKAKTGSSSDEELYTLQVRGRERFEFLKKINDGLELSDLVPPADAEKYRQKLLCKSSRKEKEAAAPEPKRGKKLLVKEEKSNSE</sequence>
<accession>A0A8T2MAT9</accession>
<dbReference type="InterPro" id="IPR011615">
    <property type="entry name" value="p53_DNA-bd"/>
</dbReference>
<dbReference type="GO" id="GO:0042981">
    <property type="term" value="P:regulation of apoptotic process"/>
    <property type="evidence" value="ECO:0007669"/>
    <property type="project" value="UniProtKB-ARBA"/>
</dbReference>
<dbReference type="Gene3D" id="2.60.40.720">
    <property type="match status" value="1"/>
</dbReference>
<feature type="compositionally biased region" description="Basic and acidic residues" evidence="19">
    <location>
        <begin position="356"/>
        <end position="383"/>
    </location>
</feature>
<evidence type="ECO:0000256" key="8">
    <source>
        <dbReference type="ARBA" id="ARBA00022833"/>
    </source>
</evidence>
<feature type="compositionally biased region" description="Low complexity" evidence="19">
    <location>
        <begin position="273"/>
        <end position="282"/>
    </location>
</feature>
<feature type="compositionally biased region" description="Basic and acidic residues" evidence="19">
    <location>
        <begin position="288"/>
        <end position="300"/>
    </location>
</feature>
<dbReference type="GO" id="GO:0000978">
    <property type="term" value="F:RNA polymerase II cis-regulatory region sequence-specific DNA binding"/>
    <property type="evidence" value="ECO:0007669"/>
    <property type="project" value="TreeGrafter"/>
</dbReference>
<gene>
    <name evidence="22" type="primary">TP53</name>
    <name evidence="22" type="ORF">AMEX_G38</name>
</gene>
<keyword evidence="14 18" id="KW-0131">Cell cycle</keyword>
<feature type="binding site" evidence="15">
    <location>
        <position position="216"/>
    </location>
    <ligand>
        <name>Zn(2+)</name>
        <dbReference type="ChEBI" id="CHEBI:29105"/>
    </ligand>
</feature>
<feature type="cross-link" description="Glycyl lysine isopeptide (Lys-Gly) (interchain with G-Cter in ubiquitin)" evidence="17">
    <location>
        <position position="269"/>
    </location>
</feature>
<evidence type="ECO:0000313" key="23">
    <source>
        <dbReference type="Proteomes" id="UP000752171"/>
    </source>
</evidence>
<evidence type="ECO:0000256" key="5">
    <source>
        <dbReference type="ARBA" id="ARBA00022553"/>
    </source>
</evidence>
<keyword evidence="12 18" id="KW-0804">Transcription</keyword>
<keyword evidence="4 18" id="KW-0963">Cytoplasm</keyword>
<evidence type="ECO:0000256" key="2">
    <source>
        <dbReference type="ARBA" id="ARBA00011393"/>
    </source>
</evidence>
<dbReference type="InterPro" id="IPR002117">
    <property type="entry name" value="p53_tumour_suppressor"/>
</dbReference>
<evidence type="ECO:0000256" key="14">
    <source>
        <dbReference type="ARBA" id="ARBA00023306"/>
    </source>
</evidence>
<evidence type="ECO:0000259" key="20">
    <source>
        <dbReference type="Pfam" id="PF00870"/>
    </source>
</evidence>
<dbReference type="GO" id="GO:0005634">
    <property type="term" value="C:nucleus"/>
    <property type="evidence" value="ECO:0007669"/>
    <property type="project" value="UniProtKB-SubCell"/>
</dbReference>
<keyword evidence="5" id="KW-0597">Phosphoprotein</keyword>
<keyword evidence="7 15" id="KW-0479">Metal-binding</keyword>
<keyword evidence="11 18" id="KW-0010">Activator</keyword>
<evidence type="ECO:0000256" key="9">
    <source>
        <dbReference type="ARBA" id="ARBA00023015"/>
    </source>
</evidence>
<evidence type="ECO:0000256" key="19">
    <source>
        <dbReference type="SAM" id="MobiDB-lite"/>
    </source>
</evidence>
<dbReference type="GO" id="GO:0060429">
    <property type="term" value="P:epithelium development"/>
    <property type="evidence" value="ECO:0007669"/>
    <property type="project" value="UniProtKB-ARBA"/>
</dbReference>
<evidence type="ECO:0000256" key="12">
    <source>
        <dbReference type="ARBA" id="ARBA00023163"/>
    </source>
</evidence>
<evidence type="ECO:0000256" key="18">
    <source>
        <dbReference type="RuleBase" id="RU003304"/>
    </source>
</evidence>
<dbReference type="GO" id="GO:0009653">
    <property type="term" value="P:anatomical structure morphogenesis"/>
    <property type="evidence" value="ECO:0007669"/>
    <property type="project" value="UniProtKB-ARBA"/>
</dbReference>
<comment type="subunit">
    <text evidence="2 18">Binds DNA as a homotetramer.</text>
</comment>
<dbReference type="PROSITE" id="PS00348">
    <property type="entry name" value="P53"/>
    <property type="match status" value="1"/>
</dbReference>
<dbReference type="SUPFAM" id="SSF47719">
    <property type="entry name" value="p53 tetramerization domain"/>
    <property type="match status" value="1"/>
</dbReference>
<dbReference type="FunFam" id="4.10.170.10:FF:000005">
    <property type="entry name" value="Cellular tumor antigen p53"/>
    <property type="match status" value="1"/>
</dbReference>
<feature type="domain" description="p53 DNA-binding" evidence="20">
    <location>
        <begin position="78"/>
        <end position="265"/>
    </location>
</feature>
<comment type="subcellular location">
    <subcellularLocation>
        <location evidence="18">Cytoplasm</location>
    </subcellularLocation>
    <subcellularLocation>
        <location evidence="18">Nucleus</location>
    </subcellularLocation>
</comment>
<evidence type="ECO:0000313" key="22">
    <source>
        <dbReference type="EMBL" id="KAG9281523.1"/>
    </source>
</evidence>
<evidence type="ECO:0000256" key="11">
    <source>
        <dbReference type="ARBA" id="ARBA00023159"/>
    </source>
</evidence>
<evidence type="ECO:0000256" key="16">
    <source>
        <dbReference type="PIRSR" id="PIRSR602117-2"/>
    </source>
</evidence>
<dbReference type="SUPFAM" id="SSF49417">
    <property type="entry name" value="p53-like transcription factors"/>
    <property type="match status" value="1"/>
</dbReference>
<dbReference type="GO" id="GO:0046872">
    <property type="term" value="F:metal ion binding"/>
    <property type="evidence" value="ECO:0007669"/>
    <property type="project" value="UniProtKB-KW"/>
</dbReference>
<keyword evidence="13 18" id="KW-0539">Nucleus</keyword>
<dbReference type="InterPro" id="IPR012346">
    <property type="entry name" value="p53/RUNT-type_TF_DNA-bd_sf"/>
</dbReference>
<dbReference type="EMBL" id="JAICCE010000001">
    <property type="protein sequence ID" value="KAG9281523.1"/>
    <property type="molecule type" value="Genomic_DNA"/>
</dbReference>
<evidence type="ECO:0000256" key="10">
    <source>
        <dbReference type="ARBA" id="ARBA00023125"/>
    </source>
</evidence>
<dbReference type="InterPro" id="IPR008967">
    <property type="entry name" value="p53-like_TF_DNA-bd_sf"/>
</dbReference>
<evidence type="ECO:0000256" key="13">
    <source>
        <dbReference type="ARBA" id="ARBA00023242"/>
    </source>
</evidence>
<reference evidence="22 23" key="1">
    <citation type="submission" date="2021-07" db="EMBL/GenBank/DDBJ databases">
        <authorList>
            <person name="Imarazene B."/>
            <person name="Zahm M."/>
            <person name="Klopp C."/>
            <person name="Cabau C."/>
            <person name="Beille S."/>
            <person name="Jouanno E."/>
            <person name="Castinel A."/>
            <person name="Lluch J."/>
            <person name="Gil L."/>
            <person name="Kuchtly C."/>
            <person name="Lopez Roques C."/>
            <person name="Donnadieu C."/>
            <person name="Parrinello H."/>
            <person name="Journot L."/>
            <person name="Du K."/>
            <person name="Schartl M."/>
            <person name="Retaux S."/>
            <person name="Guiguen Y."/>
        </authorList>
    </citation>
    <scope>NUCLEOTIDE SEQUENCE [LARGE SCALE GENOMIC DNA]</scope>
    <source>
        <strain evidence="22">Pach_M1</strain>
        <tissue evidence="22">Testis</tissue>
    </source>
</reference>
<dbReference type="Pfam" id="PF00870">
    <property type="entry name" value="P53"/>
    <property type="match status" value="1"/>
</dbReference>
<evidence type="ECO:0000256" key="4">
    <source>
        <dbReference type="ARBA" id="ARBA00022490"/>
    </source>
</evidence>
<keyword evidence="10 18" id="KW-0238">DNA-binding</keyword>
<dbReference type="Gene3D" id="4.10.170.10">
    <property type="entry name" value="p53-like tetramerisation domain"/>
    <property type="match status" value="1"/>
</dbReference>
<dbReference type="PANTHER" id="PTHR11447">
    <property type="entry name" value="CELLULAR TUMOR ANTIGEN P53"/>
    <property type="match status" value="1"/>
</dbReference>
<dbReference type="GO" id="GO:0005737">
    <property type="term" value="C:cytoplasm"/>
    <property type="evidence" value="ECO:0007669"/>
    <property type="project" value="UniProtKB-SubCell"/>
</dbReference>
<dbReference type="InterPro" id="IPR036674">
    <property type="entry name" value="p53_tetramer_sf"/>
</dbReference>
<dbReference type="OrthoDB" id="5915660at2759"/>
<dbReference type="InterPro" id="IPR057064">
    <property type="entry name" value="P53_central_site"/>
</dbReference>